<protein>
    <submittedName>
        <fullName evidence="2">AAA family ATPase</fullName>
    </submittedName>
</protein>
<name>A0ABS6S0N1_9BACT</name>
<organism evidence="2 3">
    <name type="scientific">Candidatus Magnetobacterium casense</name>
    <dbReference type="NCBI Taxonomy" id="1455061"/>
    <lineage>
        <taxon>Bacteria</taxon>
        <taxon>Pseudomonadati</taxon>
        <taxon>Nitrospirota</taxon>
        <taxon>Thermodesulfovibrionia</taxon>
        <taxon>Thermodesulfovibrionales</taxon>
        <taxon>Candidatus Magnetobacteriaceae</taxon>
        <taxon>Candidatus Magnetobacterium</taxon>
    </lineage>
</organism>
<keyword evidence="3" id="KW-1185">Reference proteome</keyword>
<dbReference type="PANTHER" id="PTHR42759:SF5">
    <property type="entry name" value="METHANOL DEHYDROGENASE REGULATOR"/>
    <property type="match status" value="1"/>
</dbReference>
<dbReference type="Proteomes" id="UP001196980">
    <property type="component" value="Unassembled WGS sequence"/>
</dbReference>
<dbReference type="CDD" id="cd00009">
    <property type="entry name" value="AAA"/>
    <property type="match status" value="1"/>
</dbReference>
<dbReference type="PANTHER" id="PTHR42759">
    <property type="entry name" value="MOXR FAMILY PROTEIN"/>
    <property type="match status" value="1"/>
</dbReference>
<evidence type="ECO:0000313" key="3">
    <source>
        <dbReference type="Proteomes" id="UP001196980"/>
    </source>
</evidence>
<reference evidence="2 3" key="1">
    <citation type="journal article" date="2020" name="J Geophys Res Biogeosci">
        <title>Magnetotaxis as an Adaptation to Enable Bacterial Shuttling of Microbial Sulfur and Sulfur Cycling Across Aquatic Oxic#Anoxic Interfaces.</title>
        <authorList>
            <person name="Li J."/>
            <person name="Liu P."/>
            <person name="Wang J."/>
            <person name="Roberts A.P."/>
            <person name="Pan Y."/>
        </authorList>
    </citation>
    <scope>NUCLEOTIDE SEQUENCE [LARGE SCALE GENOMIC DNA]</scope>
    <source>
        <strain evidence="2 3">MYR-1_YQ</strain>
    </source>
</reference>
<feature type="non-terminal residue" evidence="2">
    <location>
        <position position="161"/>
    </location>
</feature>
<accession>A0ABS6S0N1</accession>
<dbReference type="InterPro" id="IPR050764">
    <property type="entry name" value="CbbQ/NirQ/NorQ/GpvN"/>
</dbReference>
<dbReference type="InterPro" id="IPR011703">
    <property type="entry name" value="ATPase_AAA-3"/>
</dbReference>
<dbReference type="Pfam" id="PF07726">
    <property type="entry name" value="AAA_3"/>
    <property type="match status" value="1"/>
</dbReference>
<proteinExistence type="predicted"/>
<gene>
    <name evidence="2" type="ORF">HWQ67_12495</name>
</gene>
<evidence type="ECO:0000313" key="2">
    <source>
        <dbReference type="EMBL" id="MBV6342404.1"/>
    </source>
</evidence>
<comment type="caution">
    <text evidence="2">The sequence shown here is derived from an EMBL/GenBank/DDBJ whole genome shotgun (WGS) entry which is preliminary data.</text>
</comment>
<dbReference type="RefSeq" id="WP_218253024.1">
    <property type="nucleotide sequence ID" value="NZ_JABXWD010000252.1"/>
</dbReference>
<dbReference type="EMBL" id="JABXWD010000252">
    <property type="protein sequence ID" value="MBV6342404.1"/>
    <property type="molecule type" value="Genomic_DNA"/>
</dbReference>
<sequence>MQATHTIDNLAEVSDIVSRLRDNLNSVITEQAATIRQLIAAFCAGGHVLLEDFPGTGKTMLAKAFAKTIHADFKRIQFTPDLLPSDIVGISMFDPEIKRFSFRRGPVFTNILLADEINRASPRTQSALLECMGEQQVTVDERSYPLAAPFFVLATQNPVEF</sequence>
<evidence type="ECO:0000259" key="1">
    <source>
        <dbReference type="Pfam" id="PF07726"/>
    </source>
</evidence>
<feature type="domain" description="ATPase AAA-3" evidence="1">
    <location>
        <begin position="47"/>
        <end position="160"/>
    </location>
</feature>